<dbReference type="SUPFAM" id="SSF88723">
    <property type="entry name" value="PIN domain-like"/>
    <property type="match status" value="1"/>
</dbReference>
<dbReference type="GO" id="GO:0016787">
    <property type="term" value="F:hydrolase activity"/>
    <property type="evidence" value="ECO:0007669"/>
    <property type="project" value="UniProtKB-KW"/>
</dbReference>
<accession>A0A839MZ73</accession>
<sequence>MTVFFDTNLLAYQFDDAEPTRQARARQVFLESASEAVVSTQVLLELHAVLTRKLGRSRAQARQVLDALELDVVPADASLVRRAARTADEHALSIFDAMVLEAAVLAGCSELWTEDLSHGSSLRGVRVVNPFRADGQ</sequence>
<dbReference type="EC" id="3.1.-.-" evidence="6"/>
<evidence type="ECO:0000256" key="2">
    <source>
        <dbReference type="ARBA" id="ARBA00022722"/>
    </source>
</evidence>
<dbReference type="CDD" id="cd18692">
    <property type="entry name" value="PIN_VapC-like"/>
    <property type="match status" value="1"/>
</dbReference>
<dbReference type="EMBL" id="JACHVQ010000001">
    <property type="protein sequence ID" value="MBB2890760.1"/>
    <property type="molecule type" value="Genomic_DNA"/>
</dbReference>
<reference evidence="8 9" key="1">
    <citation type="submission" date="2020-08" db="EMBL/GenBank/DDBJ databases">
        <title>Sequencing the genomes of 1000 actinobacteria strains.</title>
        <authorList>
            <person name="Klenk H.-P."/>
        </authorList>
    </citation>
    <scope>NUCLEOTIDE SEQUENCE [LARGE SCALE GENOMIC DNA]</scope>
    <source>
        <strain evidence="8 9">DSM 105369</strain>
    </source>
</reference>
<evidence type="ECO:0000256" key="4">
    <source>
        <dbReference type="ARBA" id="ARBA00022801"/>
    </source>
</evidence>
<feature type="binding site" evidence="6">
    <location>
        <position position="6"/>
    </location>
    <ligand>
        <name>Mg(2+)</name>
        <dbReference type="ChEBI" id="CHEBI:18420"/>
    </ligand>
</feature>
<dbReference type="GO" id="GO:0000287">
    <property type="term" value="F:magnesium ion binding"/>
    <property type="evidence" value="ECO:0007669"/>
    <property type="project" value="UniProtKB-UniRule"/>
</dbReference>
<keyword evidence="5 6" id="KW-0460">Magnesium</keyword>
<evidence type="ECO:0000256" key="5">
    <source>
        <dbReference type="ARBA" id="ARBA00022842"/>
    </source>
</evidence>
<keyword evidence="3 6" id="KW-0479">Metal-binding</keyword>
<keyword evidence="2 6" id="KW-0540">Nuclease</keyword>
<dbReference type="AlphaFoldDB" id="A0A839MZ73"/>
<comment type="function">
    <text evidence="6">Toxic component of a toxin-antitoxin (TA) system. An RNase.</text>
</comment>
<organism evidence="8 9">
    <name type="scientific">Flexivirga oryzae</name>
    <dbReference type="NCBI Taxonomy" id="1794944"/>
    <lineage>
        <taxon>Bacteria</taxon>
        <taxon>Bacillati</taxon>
        <taxon>Actinomycetota</taxon>
        <taxon>Actinomycetes</taxon>
        <taxon>Micrococcales</taxon>
        <taxon>Dermacoccaceae</taxon>
        <taxon>Flexivirga</taxon>
    </lineage>
</organism>
<gene>
    <name evidence="6" type="primary">vapC</name>
    <name evidence="8" type="ORF">FHU39_000744</name>
</gene>
<keyword evidence="6" id="KW-0800">Toxin</keyword>
<dbReference type="Pfam" id="PF01850">
    <property type="entry name" value="PIN"/>
    <property type="match status" value="1"/>
</dbReference>
<dbReference type="InterPro" id="IPR002716">
    <property type="entry name" value="PIN_dom"/>
</dbReference>
<comment type="cofactor">
    <cofactor evidence="6">
        <name>Mg(2+)</name>
        <dbReference type="ChEBI" id="CHEBI:18420"/>
    </cofactor>
</comment>
<dbReference type="Gene3D" id="3.40.50.1010">
    <property type="entry name" value="5'-nuclease"/>
    <property type="match status" value="1"/>
</dbReference>
<dbReference type="InterPro" id="IPR022907">
    <property type="entry name" value="VapC_family"/>
</dbReference>
<dbReference type="GO" id="GO:0090729">
    <property type="term" value="F:toxin activity"/>
    <property type="evidence" value="ECO:0007669"/>
    <property type="project" value="UniProtKB-KW"/>
</dbReference>
<dbReference type="Proteomes" id="UP000559182">
    <property type="component" value="Unassembled WGS sequence"/>
</dbReference>
<evidence type="ECO:0000313" key="8">
    <source>
        <dbReference type="EMBL" id="MBB2890760.1"/>
    </source>
</evidence>
<comment type="caution">
    <text evidence="8">The sequence shown here is derived from an EMBL/GenBank/DDBJ whole genome shotgun (WGS) entry which is preliminary data.</text>
</comment>
<evidence type="ECO:0000256" key="3">
    <source>
        <dbReference type="ARBA" id="ARBA00022723"/>
    </source>
</evidence>
<name>A0A839MZ73_9MICO</name>
<protein>
    <recommendedName>
        <fullName evidence="6">Ribonuclease VapC</fullName>
        <shortName evidence="6">RNase VapC</shortName>
        <ecNumber evidence="6">3.1.-.-</ecNumber>
    </recommendedName>
    <alternativeName>
        <fullName evidence="6">Toxin VapC</fullName>
    </alternativeName>
</protein>
<keyword evidence="1 6" id="KW-1277">Toxin-antitoxin system</keyword>
<keyword evidence="4 6" id="KW-0378">Hydrolase</keyword>
<feature type="domain" description="PIN" evidence="7">
    <location>
        <begin position="3"/>
        <end position="115"/>
    </location>
</feature>
<evidence type="ECO:0000256" key="1">
    <source>
        <dbReference type="ARBA" id="ARBA00022649"/>
    </source>
</evidence>
<dbReference type="HAMAP" id="MF_00265">
    <property type="entry name" value="VapC_Nob1"/>
    <property type="match status" value="1"/>
</dbReference>
<comment type="similarity">
    <text evidence="6">Belongs to the PINc/VapC protein family.</text>
</comment>
<dbReference type="GO" id="GO:0004540">
    <property type="term" value="F:RNA nuclease activity"/>
    <property type="evidence" value="ECO:0007669"/>
    <property type="project" value="InterPro"/>
</dbReference>
<feature type="binding site" evidence="6">
    <location>
        <position position="96"/>
    </location>
    <ligand>
        <name>Mg(2+)</name>
        <dbReference type="ChEBI" id="CHEBI:18420"/>
    </ligand>
</feature>
<evidence type="ECO:0000313" key="9">
    <source>
        <dbReference type="Proteomes" id="UP000559182"/>
    </source>
</evidence>
<evidence type="ECO:0000256" key="6">
    <source>
        <dbReference type="HAMAP-Rule" id="MF_00265"/>
    </source>
</evidence>
<proteinExistence type="inferred from homology"/>
<dbReference type="InterPro" id="IPR029060">
    <property type="entry name" value="PIN-like_dom_sf"/>
</dbReference>
<evidence type="ECO:0000259" key="7">
    <source>
        <dbReference type="Pfam" id="PF01850"/>
    </source>
</evidence>
<keyword evidence="9" id="KW-1185">Reference proteome</keyword>
<dbReference type="RefSeq" id="WP_183319082.1">
    <property type="nucleotide sequence ID" value="NZ_JACHVQ010000001.1"/>
</dbReference>